<feature type="domain" description="EGF-like" evidence="7">
    <location>
        <begin position="73"/>
        <end position="114"/>
    </location>
</feature>
<name>A0A2C9M2I6_BIOGL</name>
<dbReference type="VEuPathDB" id="VectorBase:BGLB037776"/>
<gene>
    <name evidence="8" type="primary">106056133</name>
</gene>
<organism evidence="8 9">
    <name type="scientific">Biomphalaria glabrata</name>
    <name type="common">Bloodfluke planorb</name>
    <name type="synonym">Freshwater snail</name>
    <dbReference type="NCBI Taxonomy" id="6526"/>
    <lineage>
        <taxon>Eukaryota</taxon>
        <taxon>Metazoa</taxon>
        <taxon>Spiralia</taxon>
        <taxon>Lophotrochozoa</taxon>
        <taxon>Mollusca</taxon>
        <taxon>Gastropoda</taxon>
        <taxon>Heterobranchia</taxon>
        <taxon>Euthyneura</taxon>
        <taxon>Panpulmonata</taxon>
        <taxon>Hygrophila</taxon>
        <taxon>Lymnaeoidea</taxon>
        <taxon>Planorbidae</taxon>
        <taxon>Biomphalaria</taxon>
    </lineage>
</organism>
<dbReference type="VEuPathDB" id="VectorBase:BGLAX_039499"/>
<dbReference type="PANTHER" id="PTHR24034:SF89">
    <property type="entry name" value="COMPLEMENT COMPONENT C1Q RECEPTOR"/>
    <property type="match status" value="1"/>
</dbReference>
<dbReference type="Gene3D" id="2.10.25.10">
    <property type="entry name" value="Laminin"/>
    <property type="match status" value="2"/>
</dbReference>
<dbReference type="STRING" id="6526.A0A2C9M2I6"/>
<dbReference type="GO" id="GO:0005509">
    <property type="term" value="F:calcium ion binding"/>
    <property type="evidence" value="ECO:0007669"/>
    <property type="project" value="InterPro"/>
</dbReference>
<evidence type="ECO:0000256" key="1">
    <source>
        <dbReference type="ARBA" id="ARBA00022536"/>
    </source>
</evidence>
<dbReference type="InterPro" id="IPR009030">
    <property type="entry name" value="Growth_fac_rcpt_cys_sf"/>
</dbReference>
<protein>
    <recommendedName>
        <fullName evidence="7">EGF-like domain-containing protein</fullName>
    </recommendedName>
</protein>
<sequence length="495" mass="55667">MLIVQYQDSCDHENNFIEFISSFWTHECPPNMYGDNCSTPCSCVVNNTIRGCNSTTGYCPCKPGWIGSDCSVDVDECSQNYFLCPDYSRCHNLPGSYECRCKPGLVLGSNNICIYDVNSTICTTRNCSHMCVNYIPVNKTSPVDQCYCPIGKELAGDQCIDCTNWKYGPDCERNTGCIRDHTAKYNSYNGQCSCYPNWTNTNCEYDFNECNYRMYTCQPHALCSNTVGGYECHCDQQYGYIEVTNKTCEHIVPYYPYGKEAGDKLLSDDYISIGSIHVSKPIHFRTGAVFSNQYQTSAFVFSNGVIGFNDNMFTIGGTTDISKVTNLNIVAPYLANINPNQGQVYYHLYDKFGDQFGDVVERFDNPKMAEIYARAQKDVREYHGFADFKVNNVFITTWVRVQPFSPHNENVAKGDSQKVTEETREETNSSTNAFAVDVPDVSASISQTEQDNVVSYPKPVAEDIKDICNSASADKRNSNLYGCKKAEFKTGDRVC</sequence>
<dbReference type="SUPFAM" id="SSF57196">
    <property type="entry name" value="EGF/Laminin"/>
    <property type="match status" value="1"/>
</dbReference>
<dbReference type="KEGG" id="bgt:106056133"/>
<dbReference type="AlphaFoldDB" id="A0A2C9M2I6"/>
<accession>A0A2C9M2I6</accession>
<evidence type="ECO:0000256" key="2">
    <source>
        <dbReference type="ARBA" id="ARBA00022729"/>
    </source>
</evidence>
<dbReference type="InterPro" id="IPR000152">
    <property type="entry name" value="EGF-type_Asp/Asn_hydroxyl_site"/>
</dbReference>
<keyword evidence="4" id="KW-1015">Disulfide bond</keyword>
<feature type="region of interest" description="Disordered" evidence="6">
    <location>
        <begin position="409"/>
        <end position="430"/>
    </location>
</feature>
<evidence type="ECO:0000256" key="5">
    <source>
        <dbReference type="PROSITE-ProRule" id="PRU00076"/>
    </source>
</evidence>
<dbReference type="FunFam" id="2.10.25.10:FF:000038">
    <property type="entry name" value="Fibrillin 2"/>
    <property type="match status" value="1"/>
</dbReference>
<evidence type="ECO:0000256" key="6">
    <source>
        <dbReference type="SAM" id="MobiDB-lite"/>
    </source>
</evidence>
<dbReference type="InterPro" id="IPR018097">
    <property type="entry name" value="EGF_Ca-bd_CS"/>
</dbReference>
<dbReference type="Pfam" id="PF06119">
    <property type="entry name" value="NIDO"/>
    <property type="match status" value="1"/>
</dbReference>
<dbReference type="SUPFAM" id="SSF57184">
    <property type="entry name" value="Growth factor receptor domain"/>
    <property type="match status" value="1"/>
</dbReference>
<feature type="domain" description="EGF-like" evidence="7">
    <location>
        <begin position="206"/>
        <end position="249"/>
    </location>
</feature>
<evidence type="ECO:0000313" key="9">
    <source>
        <dbReference type="Proteomes" id="UP000076420"/>
    </source>
</evidence>
<reference evidence="8" key="1">
    <citation type="submission" date="2020-05" db="UniProtKB">
        <authorList>
            <consortium name="EnsemblMetazoa"/>
        </authorList>
    </citation>
    <scope>IDENTIFICATION</scope>
    <source>
        <strain evidence="8">BB02</strain>
    </source>
</reference>
<dbReference type="Gene3D" id="2.170.300.10">
    <property type="entry name" value="Tie2 ligand-binding domain superfamily"/>
    <property type="match status" value="1"/>
</dbReference>
<feature type="compositionally biased region" description="Basic and acidic residues" evidence="6">
    <location>
        <begin position="410"/>
        <end position="427"/>
    </location>
</feature>
<dbReference type="InterPro" id="IPR001881">
    <property type="entry name" value="EGF-like_Ca-bd_dom"/>
</dbReference>
<evidence type="ECO:0000256" key="4">
    <source>
        <dbReference type="ARBA" id="ARBA00023157"/>
    </source>
</evidence>
<dbReference type="InterPro" id="IPR049883">
    <property type="entry name" value="NOTCH1_EGF-like"/>
</dbReference>
<dbReference type="PANTHER" id="PTHR24034">
    <property type="entry name" value="EGF-LIKE DOMAIN-CONTAINING PROTEIN"/>
    <property type="match status" value="1"/>
</dbReference>
<dbReference type="Proteomes" id="UP000076420">
    <property type="component" value="Unassembled WGS sequence"/>
</dbReference>
<evidence type="ECO:0000256" key="3">
    <source>
        <dbReference type="ARBA" id="ARBA00022737"/>
    </source>
</evidence>
<evidence type="ECO:0000259" key="7">
    <source>
        <dbReference type="PROSITE" id="PS50026"/>
    </source>
</evidence>
<dbReference type="InterPro" id="IPR003886">
    <property type="entry name" value="NIDO_dom"/>
</dbReference>
<keyword evidence="2" id="KW-0732">Signal</keyword>
<dbReference type="InterPro" id="IPR000742">
    <property type="entry name" value="EGF"/>
</dbReference>
<dbReference type="PROSITE" id="PS50026">
    <property type="entry name" value="EGF_3"/>
    <property type="match status" value="2"/>
</dbReference>
<dbReference type="Pfam" id="PF07645">
    <property type="entry name" value="EGF_CA"/>
    <property type="match status" value="2"/>
</dbReference>
<dbReference type="EnsemblMetazoa" id="BGLB037776-RA">
    <property type="protein sequence ID" value="BGLB037776-PA"/>
    <property type="gene ID" value="BGLB037776"/>
</dbReference>
<comment type="caution">
    <text evidence="5">Lacks conserved residue(s) required for the propagation of feature annotation.</text>
</comment>
<keyword evidence="3" id="KW-0677">Repeat</keyword>
<keyword evidence="1 5" id="KW-0245">EGF-like domain</keyword>
<evidence type="ECO:0000313" key="8">
    <source>
        <dbReference type="EnsemblMetazoa" id="BGLB037776-PA"/>
    </source>
</evidence>
<dbReference type="SMART" id="SM00179">
    <property type="entry name" value="EGF_CA"/>
    <property type="match status" value="2"/>
</dbReference>
<dbReference type="PROSITE" id="PS01187">
    <property type="entry name" value="EGF_CA"/>
    <property type="match status" value="2"/>
</dbReference>
<dbReference type="CDD" id="cd00054">
    <property type="entry name" value="EGF_CA"/>
    <property type="match status" value="2"/>
</dbReference>
<dbReference type="InterPro" id="IPR050751">
    <property type="entry name" value="ECM_structural_protein"/>
</dbReference>
<dbReference type="VEuPathDB" id="VectorBase:BGLAX_045604"/>
<dbReference type="GO" id="GO:0007160">
    <property type="term" value="P:cell-matrix adhesion"/>
    <property type="evidence" value="ECO:0007669"/>
    <property type="project" value="InterPro"/>
</dbReference>
<proteinExistence type="predicted"/>
<dbReference type="PROSITE" id="PS00010">
    <property type="entry name" value="ASX_HYDROXYL"/>
    <property type="match status" value="2"/>
</dbReference>
<dbReference type="SMART" id="SM00181">
    <property type="entry name" value="EGF"/>
    <property type="match status" value="5"/>
</dbReference>